<name>A0A7K6TPL0_9AVES</name>
<organism evidence="4 5">
    <name type="scientific">Aegotheles bennettii</name>
    <dbReference type="NCBI Taxonomy" id="48278"/>
    <lineage>
        <taxon>Eukaryota</taxon>
        <taxon>Metazoa</taxon>
        <taxon>Chordata</taxon>
        <taxon>Craniata</taxon>
        <taxon>Vertebrata</taxon>
        <taxon>Euteleostomi</taxon>
        <taxon>Archelosauria</taxon>
        <taxon>Archosauria</taxon>
        <taxon>Dinosauria</taxon>
        <taxon>Saurischia</taxon>
        <taxon>Theropoda</taxon>
        <taxon>Coelurosauria</taxon>
        <taxon>Aves</taxon>
        <taxon>Neognathae</taxon>
        <taxon>Neoaves</taxon>
        <taxon>Strisores</taxon>
        <taxon>Caprimulgiformes</taxon>
        <taxon>Aegothelidae</taxon>
        <taxon>Aegotheles</taxon>
    </lineage>
</organism>
<feature type="compositionally biased region" description="Basic residues" evidence="2">
    <location>
        <begin position="126"/>
        <end position="136"/>
    </location>
</feature>
<comment type="caution">
    <text evidence="4">The sequence shown here is derived from an EMBL/GenBank/DDBJ whole genome shotgun (WGS) entry which is preliminary data.</text>
</comment>
<feature type="non-terminal residue" evidence="4">
    <location>
        <position position="1"/>
    </location>
</feature>
<dbReference type="Gene3D" id="1.20.58.2190">
    <property type="match status" value="1"/>
</dbReference>
<dbReference type="OrthoDB" id="9837000at2759"/>
<evidence type="ECO:0000256" key="1">
    <source>
        <dbReference type="ARBA" id="ARBA00038142"/>
    </source>
</evidence>
<comment type="similarity">
    <text evidence="1">Belongs to the SPATA2 family.</text>
</comment>
<dbReference type="GO" id="GO:0005737">
    <property type="term" value="C:cytoplasm"/>
    <property type="evidence" value="ECO:0007669"/>
    <property type="project" value="TreeGrafter"/>
</dbReference>
<proteinExistence type="inferred from homology"/>
<feature type="region of interest" description="Disordered" evidence="2">
    <location>
        <begin position="121"/>
        <end position="189"/>
    </location>
</feature>
<dbReference type="PANTHER" id="PTHR15326">
    <property type="entry name" value="SPERMATOGENESIS-ASSOCIATED PROTEIN 2/TAMOZHENNIC"/>
    <property type="match status" value="1"/>
</dbReference>
<evidence type="ECO:0000259" key="3">
    <source>
        <dbReference type="Pfam" id="PF21388"/>
    </source>
</evidence>
<feature type="compositionally biased region" description="Basic and acidic residues" evidence="2">
    <location>
        <begin position="137"/>
        <end position="160"/>
    </location>
</feature>
<gene>
    <name evidence="4" type="primary">Spata2_0</name>
    <name evidence="4" type="ORF">AEGBEN_R01609</name>
</gene>
<feature type="domain" description="Spermatogenesis-associated protein 2 PUB-like" evidence="3">
    <location>
        <begin position="12"/>
        <end position="119"/>
    </location>
</feature>
<feature type="non-terminal residue" evidence="4">
    <location>
        <position position="189"/>
    </location>
</feature>
<evidence type="ECO:0000256" key="2">
    <source>
        <dbReference type="SAM" id="MobiDB-lite"/>
    </source>
</evidence>
<sequence length="189" mass="21717">RCRRARRDSVRRDSVLRDLLKALELLELLCVNLLLAPWRREIRSLKTFTGNFVYYIQSVLPDDIVKTVLEKIGYIATTATEFSLVKKRNNEETKQTAFEIFLARIECETILEMTDEEKHGNLEKTLKKRTQVHGHRGGKDKEDQTSQREDAENLENKENSETSPCLATQQKSSTNSDTGFEAAGNLKIK</sequence>
<dbReference type="EMBL" id="VZRW01001045">
    <property type="protein sequence ID" value="NWX12542.1"/>
    <property type="molecule type" value="Genomic_DNA"/>
</dbReference>
<dbReference type="PANTHER" id="PTHR15326:SF9">
    <property type="entry name" value="SPERMATOGENESIS-ASSOCIATED PROTEIN 2"/>
    <property type="match status" value="1"/>
</dbReference>
<evidence type="ECO:0000313" key="4">
    <source>
        <dbReference type="EMBL" id="NWX12542.1"/>
    </source>
</evidence>
<dbReference type="Proteomes" id="UP000559068">
    <property type="component" value="Unassembled WGS sequence"/>
</dbReference>
<accession>A0A7K6TPL0</accession>
<protein>
    <submittedName>
        <fullName evidence="4">SPAT2 protein</fullName>
    </submittedName>
</protein>
<dbReference type="InterPro" id="IPR048839">
    <property type="entry name" value="SPATA2_PUB-like"/>
</dbReference>
<evidence type="ECO:0000313" key="5">
    <source>
        <dbReference type="Proteomes" id="UP000559068"/>
    </source>
</evidence>
<dbReference type="AlphaFoldDB" id="A0A7K6TPL0"/>
<dbReference type="Pfam" id="PF21388">
    <property type="entry name" value="SPATA2_PUB-like"/>
    <property type="match status" value="1"/>
</dbReference>
<keyword evidence="5" id="KW-1185">Reference proteome</keyword>
<feature type="compositionally biased region" description="Polar residues" evidence="2">
    <location>
        <begin position="161"/>
        <end position="178"/>
    </location>
</feature>
<reference evidence="4 5" key="1">
    <citation type="submission" date="2019-09" db="EMBL/GenBank/DDBJ databases">
        <title>Bird 10,000 Genomes (B10K) Project - Family phase.</title>
        <authorList>
            <person name="Zhang G."/>
        </authorList>
    </citation>
    <scope>NUCLEOTIDE SEQUENCE [LARGE SCALE GENOMIC DNA]</scope>
    <source>
        <strain evidence="4">B10K-DU-029-76</strain>
        <tissue evidence="4">Heart</tissue>
    </source>
</reference>